<evidence type="ECO:0000313" key="2">
    <source>
        <dbReference type="Proteomes" id="UP000429595"/>
    </source>
</evidence>
<accession>A0A6I1FJ79</accession>
<reference evidence="1 2" key="1">
    <citation type="submission" date="2019-10" db="EMBL/GenBank/DDBJ databases">
        <title>Bacillus aerolatum sp. nov., isolated from bioaerosol of sport playgrounds.</title>
        <authorList>
            <person name="Chen P."/>
            <person name="Zhang G."/>
        </authorList>
    </citation>
    <scope>NUCLEOTIDE SEQUENCE [LARGE SCALE GENOMIC DNA]</scope>
    <source>
        <strain evidence="1 2">CX253</strain>
    </source>
</reference>
<gene>
    <name evidence="1" type="ORF">F9802_11980</name>
</gene>
<dbReference type="Proteomes" id="UP000429595">
    <property type="component" value="Unassembled WGS sequence"/>
</dbReference>
<sequence length="213" mass="25108">MSLEWFNRVGEELHDHLESICDKYDEVGHMTIDRAAKHPRIEFFVETEEDESEFFCSLFFDPYNGEFYVKTLEMDSEQMSKTILPDIEDIIDEVHESFHEFMEGGDNWEYENSFETEADIDADEIFEQIDVEWSTPEVTAYAHEDEVEVTYQFGVVKETGDGVLRRINRIKTIEEELLKDETNFIFSKEEANTIIAMIASHVDLLSEFNFDKY</sequence>
<comment type="caution">
    <text evidence="1">The sequence shown here is derived from an EMBL/GenBank/DDBJ whole genome shotgun (WGS) entry which is preliminary data.</text>
</comment>
<dbReference type="EMBL" id="WEIO01000006">
    <property type="protein sequence ID" value="KAB7706284.1"/>
    <property type="molecule type" value="Genomic_DNA"/>
</dbReference>
<organism evidence="1 2">
    <name type="scientific">Bacillus aerolatus</name>
    <dbReference type="NCBI Taxonomy" id="2653354"/>
    <lineage>
        <taxon>Bacteria</taxon>
        <taxon>Bacillati</taxon>
        <taxon>Bacillota</taxon>
        <taxon>Bacilli</taxon>
        <taxon>Bacillales</taxon>
        <taxon>Bacillaceae</taxon>
        <taxon>Bacillus</taxon>
    </lineage>
</organism>
<protein>
    <submittedName>
        <fullName evidence="1">Uncharacterized protein</fullName>
    </submittedName>
</protein>
<proteinExistence type="predicted"/>
<dbReference type="RefSeq" id="WP_152152226.1">
    <property type="nucleotide sequence ID" value="NZ_WEIO01000006.1"/>
</dbReference>
<evidence type="ECO:0000313" key="1">
    <source>
        <dbReference type="EMBL" id="KAB7706284.1"/>
    </source>
</evidence>
<name>A0A6I1FJ79_9BACI</name>
<dbReference type="AlphaFoldDB" id="A0A6I1FJ79"/>
<keyword evidence="2" id="KW-1185">Reference proteome</keyword>